<accession>A0ABP8Q809</accession>
<proteinExistence type="predicted"/>
<protein>
    <submittedName>
        <fullName evidence="2">GNAT family N-acetyltransferase</fullName>
    </submittedName>
</protein>
<organism evidence="2 3">
    <name type="scientific">Actinoallomurus oryzae</name>
    <dbReference type="NCBI Taxonomy" id="502180"/>
    <lineage>
        <taxon>Bacteria</taxon>
        <taxon>Bacillati</taxon>
        <taxon>Actinomycetota</taxon>
        <taxon>Actinomycetes</taxon>
        <taxon>Streptosporangiales</taxon>
        <taxon>Thermomonosporaceae</taxon>
        <taxon>Actinoallomurus</taxon>
    </lineage>
</organism>
<evidence type="ECO:0000259" key="1">
    <source>
        <dbReference type="PROSITE" id="PS51186"/>
    </source>
</evidence>
<dbReference type="InterPro" id="IPR000182">
    <property type="entry name" value="GNAT_dom"/>
</dbReference>
<keyword evidence="3" id="KW-1185">Reference proteome</keyword>
<feature type="domain" description="N-acetyltransferase" evidence="1">
    <location>
        <begin position="6"/>
        <end position="169"/>
    </location>
</feature>
<dbReference type="Gene3D" id="3.40.630.30">
    <property type="match status" value="1"/>
</dbReference>
<dbReference type="InterPro" id="IPR016181">
    <property type="entry name" value="Acyl_CoA_acyltransferase"/>
</dbReference>
<reference evidence="3" key="1">
    <citation type="journal article" date="2019" name="Int. J. Syst. Evol. Microbiol.">
        <title>The Global Catalogue of Microorganisms (GCM) 10K type strain sequencing project: providing services to taxonomists for standard genome sequencing and annotation.</title>
        <authorList>
            <consortium name="The Broad Institute Genomics Platform"/>
            <consortium name="The Broad Institute Genome Sequencing Center for Infectious Disease"/>
            <person name="Wu L."/>
            <person name="Ma J."/>
        </authorList>
    </citation>
    <scope>NUCLEOTIDE SEQUENCE [LARGE SCALE GENOMIC DNA]</scope>
    <source>
        <strain evidence="3">JCM 17933</strain>
    </source>
</reference>
<evidence type="ECO:0000313" key="2">
    <source>
        <dbReference type="EMBL" id="GAA4497839.1"/>
    </source>
</evidence>
<name>A0ABP8Q809_9ACTN</name>
<dbReference type="EMBL" id="BAABHF010000022">
    <property type="protein sequence ID" value="GAA4497839.1"/>
    <property type="molecule type" value="Genomic_DNA"/>
</dbReference>
<evidence type="ECO:0000313" key="3">
    <source>
        <dbReference type="Proteomes" id="UP001500503"/>
    </source>
</evidence>
<dbReference type="SUPFAM" id="SSF55729">
    <property type="entry name" value="Acyl-CoA N-acyltransferases (Nat)"/>
    <property type="match status" value="1"/>
</dbReference>
<dbReference type="Proteomes" id="UP001500503">
    <property type="component" value="Unassembled WGS sequence"/>
</dbReference>
<comment type="caution">
    <text evidence="2">The sequence shown here is derived from an EMBL/GenBank/DDBJ whole genome shotgun (WGS) entry which is preliminary data.</text>
</comment>
<dbReference type="PROSITE" id="PS51186">
    <property type="entry name" value="GNAT"/>
    <property type="match status" value="1"/>
</dbReference>
<dbReference type="RefSeq" id="WP_345466182.1">
    <property type="nucleotide sequence ID" value="NZ_BAABHF010000022.1"/>
</dbReference>
<dbReference type="Pfam" id="PF00583">
    <property type="entry name" value="Acetyltransf_1"/>
    <property type="match status" value="1"/>
</dbReference>
<sequence>MAVPEAVIRPAASADLRAVAEIYAHYVSQTVITFDQVSPTVAEWQQRLDGLADRGLPFLVADVNGVVVGYAYAGPWRPKPAYRYTVEDSIYLAPDQTGRGLGGTLLGALLPRCAQAGMRQMIAVIADTGNGASAALHQRFGFAHAGRLTGVGHKHGHSIDTLLMQRALTTDEHQQTRERGQ</sequence>
<gene>
    <name evidence="2" type="ORF">GCM10023191_041960</name>
</gene>
<dbReference type="PANTHER" id="PTHR43072">
    <property type="entry name" value="N-ACETYLTRANSFERASE"/>
    <property type="match status" value="1"/>
</dbReference>
<dbReference type="PANTHER" id="PTHR43072:SF8">
    <property type="entry name" value="ACYLTRANSFERASE FABY-RELATED"/>
    <property type="match status" value="1"/>
</dbReference>